<evidence type="ECO:0000256" key="1">
    <source>
        <dbReference type="SAM" id="MobiDB-lite"/>
    </source>
</evidence>
<dbReference type="EMBL" id="JAPEVI010000001">
    <property type="protein sequence ID" value="MCX2720911.1"/>
    <property type="molecule type" value="Genomic_DNA"/>
</dbReference>
<keyword evidence="4" id="KW-1185">Reference proteome</keyword>
<evidence type="ECO:0000313" key="3">
    <source>
        <dbReference type="EMBL" id="MCX2720911.1"/>
    </source>
</evidence>
<dbReference type="RefSeq" id="WP_265960607.1">
    <property type="nucleotide sequence ID" value="NZ_JAPEVI010000001.1"/>
</dbReference>
<evidence type="ECO:0000259" key="2">
    <source>
        <dbReference type="Pfam" id="PF04536"/>
    </source>
</evidence>
<feature type="domain" description="TPM" evidence="2">
    <location>
        <begin position="39"/>
        <end position="161"/>
    </location>
</feature>
<dbReference type="InterPro" id="IPR007621">
    <property type="entry name" value="TPM_dom"/>
</dbReference>
<gene>
    <name evidence="3" type="ORF">ON753_00610</name>
</gene>
<feature type="compositionally biased region" description="Basic and acidic residues" evidence="1">
    <location>
        <begin position="195"/>
        <end position="204"/>
    </location>
</feature>
<feature type="region of interest" description="Disordered" evidence="1">
    <location>
        <begin position="175"/>
        <end position="212"/>
    </location>
</feature>
<evidence type="ECO:0000313" key="4">
    <source>
        <dbReference type="Proteomes" id="UP001300261"/>
    </source>
</evidence>
<reference evidence="3 4" key="1">
    <citation type="journal article" date="2016" name="Int. J. Syst. Evol. Microbiol.">
        <title>Labrenzia salina sp. nov., isolated from the rhizosphere of the halophyte Arthrocnemum macrostachyum.</title>
        <authorList>
            <person name="Camacho M."/>
            <person name="Redondo-Gomez S."/>
            <person name="Rodriguez-Llorente I."/>
            <person name="Rohde M."/>
            <person name="Sproer C."/>
            <person name="Schumann P."/>
            <person name="Klenk H.P."/>
            <person name="Montero-Calasanz M.D.C."/>
        </authorList>
    </citation>
    <scope>NUCLEOTIDE SEQUENCE [LARGE SCALE GENOMIC DNA]</scope>
    <source>
        <strain evidence="3 4">DSM 29163</strain>
    </source>
</reference>
<accession>A0ABT3QVM4</accession>
<protein>
    <submittedName>
        <fullName evidence="3">TPM domain-containing protein</fullName>
    </submittedName>
</protein>
<dbReference type="Pfam" id="PF04536">
    <property type="entry name" value="TPM_phosphatase"/>
    <property type="match status" value="1"/>
</dbReference>
<organism evidence="3 4">
    <name type="scientific">Roseibium salinum</name>
    <dbReference type="NCBI Taxonomy" id="1604349"/>
    <lineage>
        <taxon>Bacteria</taxon>
        <taxon>Pseudomonadati</taxon>
        <taxon>Pseudomonadota</taxon>
        <taxon>Alphaproteobacteria</taxon>
        <taxon>Hyphomicrobiales</taxon>
        <taxon>Stappiaceae</taxon>
        <taxon>Roseibium</taxon>
    </lineage>
</organism>
<name>A0ABT3QVM4_9HYPH</name>
<dbReference type="Proteomes" id="UP001300261">
    <property type="component" value="Unassembled WGS sequence"/>
</dbReference>
<dbReference type="Gene3D" id="3.10.310.50">
    <property type="match status" value="1"/>
</dbReference>
<proteinExistence type="predicted"/>
<sequence length="345" mass="37855">MHPGSTSTSWLVAGAIAAAALVAVLAIVYLRALPSATLVEDDASVLTADQSERISEFHEFLLRDHGIDYRVFTTREPGDINIAAVEKFAVLAGSMRSDSGRALLLVINVDQDLVRMEVSHSLEPVYTDAFTKYVETRQMVPFFQTGRVADGILATTELIVAEAQDAERLNSLDDNEHAAKSGGGGATSTALIGKEGARTRKRQADVSPGNSPAETLQRYLAAMAERNGAPDLSLYTPATRTMLAGWTITPAQMDMVVKSYRECTAEPARVEGRLAVIRFPVGQRGCAPFFFNQSASGWQLDLTMMQRAIRFGRSNAWRMDLSVRHPYEFAFSDWSYDQHGFPRAK</sequence>
<comment type="caution">
    <text evidence="3">The sequence shown here is derived from an EMBL/GenBank/DDBJ whole genome shotgun (WGS) entry which is preliminary data.</text>
</comment>